<keyword evidence="3" id="KW-1185">Reference proteome</keyword>
<organism evidence="2 3">
    <name type="scientific">Arctia plantaginis</name>
    <name type="common">Wood tiger moth</name>
    <name type="synonym">Phalaena plantaginis</name>
    <dbReference type="NCBI Taxonomy" id="874455"/>
    <lineage>
        <taxon>Eukaryota</taxon>
        <taxon>Metazoa</taxon>
        <taxon>Ecdysozoa</taxon>
        <taxon>Arthropoda</taxon>
        <taxon>Hexapoda</taxon>
        <taxon>Insecta</taxon>
        <taxon>Pterygota</taxon>
        <taxon>Neoptera</taxon>
        <taxon>Endopterygota</taxon>
        <taxon>Lepidoptera</taxon>
        <taxon>Glossata</taxon>
        <taxon>Ditrysia</taxon>
        <taxon>Noctuoidea</taxon>
        <taxon>Erebidae</taxon>
        <taxon>Arctiinae</taxon>
        <taxon>Arctia</taxon>
    </lineage>
</organism>
<feature type="transmembrane region" description="Helical" evidence="1">
    <location>
        <begin position="42"/>
        <end position="61"/>
    </location>
</feature>
<evidence type="ECO:0000256" key="1">
    <source>
        <dbReference type="SAM" id="Phobius"/>
    </source>
</evidence>
<protein>
    <submittedName>
        <fullName evidence="2">Uncharacterized protein</fullName>
    </submittedName>
</protein>
<reference evidence="2 3" key="1">
    <citation type="submission" date="2020-04" db="EMBL/GenBank/DDBJ databases">
        <authorList>
            <person name="Wallbank WR R."/>
            <person name="Pardo Diaz C."/>
            <person name="Kozak K."/>
            <person name="Martin S."/>
            <person name="Jiggins C."/>
            <person name="Moest M."/>
            <person name="Warren A I."/>
            <person name="Byers J.R.P. K."/>
            <person name="Montejo-Kovacevich G."/>
            <person name="Yen C E."/>
        </authorList>
    </citation>
    <scope>NUCLEOTIDE SEQUENCE [LARGE SCALE GENOMIC DNA]</scope>
</reference>
<dbReference type="EMBL" id="CADEBC010000519">
    <property type="protein sequence ID" value="CAB3242980.1"/>
    <property type="molecule type" value="Genomic_DNA"/>
</dbReference>
<comment type="caution">
    <text evidence="2">The sequence shown here is derived from an EMBL/GenBank/DDBJ whole genome shotgun (WGS) entry which is preliminary data.</text>
</comment>
<dbReference type="AlphaFoldDB" id="A0A8S1ABX4"/>
<evidence type="ECO:0000313" key="2">
    <source>
        <dbReference type="EMBL" id="CAB3242980.1"/>
    </source>
</evidence>
<gene>
    <name evidence="2" type="ORF">APLA_LOCUS9283</name>
</gene>
<dbReference type="Proteomes" id="UP000494106">
    <property type="component" value="Unassembled WGS sequence"/>
</dbReference>
<proteinExistence type="predicted"/>
<keyword evidence="1" id="KW-1133">Transmembrane helix</keyword>
<sequence length="106" mass="12154">MVLKVLIWTKYKNVHLRRNSVEAVENIQFKTFGKTISAMSTYFKFIFIELTATVATLVAVVEKCIVINGFKGVNTRTKYKNVHLRRNSVEAVENIQFKTFGKPSPL</sequence>
<keyword evidence="1" id="KW-0812">Transmembrane</keyword>
<accession>A0A8S1ABX4</accession>
<name>A0A8S1ABX4_ARCPL</name>
<evidence type="ECO:0000313" key="3">
    <source>
        <dbReference type="Proteomes" id="UP000494106"/>
    </source>
</evidence>
<keyword evidence="1" id="KW-0472">Membrane</keyword>